<evidence type="ECO:0000313" key="1">
    <source>
        <dbReference type="EMBL" id="SCB84488.1"/>
    </source>
</evidence>
<keyword evidence="2" id="KW-1185">Reference proteome</keyword>
<sequence length="42" mass="4779">MKTRIIIIVVVTLLALLFLSLSDSDLATEIRTFLRALLRAMF</sequence>
<dbReference type="EMBL" id="FMAY01000002">
    <property type="protein sequence ID" value="SCB84488.1"/>
    <property type="molecule type" value="Genomic_DNA"/>
</dbReference>
<dbReference type="Proteomes" id="UP000198975">
    <property type="component" value="Unassembled WGS sequence"/>
</dbReference>
<protein>
    <submittedName>
        <fullName evidence="1">Uncharacterized protein</fullName>
    </submittedName>
</protein>
<gene>
    <name evidence="1" type="ORF">GA0061071_10270</name>
</gene>
<proteinExistence type="predicted"/>
<evidence type="ECO:0000313" key="2">
    <source>
        <dbReference type="Proteomes" id="UP000198975"/>
    </source>
</evidence>
<organism evidence="1 2">
    <name type="scientific">Kosakonia oryzendophytica</name>
    <dbReference type="NCBI Taxonomy" id="1005665"/>
    <lineage>
        <taxon>Bacteria</taxon>
        <taxon>Pseudomonadati</taxon>
        <taxon>Pseudomonadota</taxon>
        <taxon>Gammaproteobacteria</taxon>
        <taxon>Enterobacterales</taxon>
        <taxon>Enterobacteriaceae</taxon>
        <taxon>Kosakonia</taxon>
    </lineage>
</organism>
<dbReference type="RefSeq" id="WP_088237235.1">
    <property type="nucleotide sequence ID" value="NZ_FMAY01000002.1"/>
</dbReference>
<dbReference type="AlphaFoldDB" id="A0A1C3ZQ31"/>
<name>A0A1C3ZQ31_9ENTR</name>
<reference evidence="2" key="1">
    <citation type="submission" date="2016-08" db="EMBL/GenBank/DDBJ databases">
        <authorList>
            <person name="Varghese N."/>
            <person name="Submissions Spin"/>
        </authorList>
    </citation>
    <scope>NUCLEOTIDE SEQUENCE [LARGE SCALE GENOMIC DNA]</scope>
    <source>
        <strain evidence="2">REICA_082</strain>
    </source>
</reference>
<accession>A0A1C3ZQ31</accession>